<dbReference type="EMBL" id="WEIO01000011">
    <property type="protein sequence ID" value="KAB7704732.1"/>
    <property type="molecule type" value="Genomic_DNA"/>
</dbReference>
<dbReference type="PROSITE" id="PS51257">
    <property type="entry name" value="PROKAR_LIPOPROTEIN"/>
    <property type="match status" value="1"/>
</dbReference>
<feature type="compositionally biased region" description="Low complexity" evidence="1">
    <location>
        <begin position="30"/>
        <end position="42"/>
    </location>
</feature>
<proteinExistence type="predicted"/>
<dbReference type="AlphaFoldDB" id="A0A6I1FGU2"/>
<reference evidence="3 4" key="1">
    <citation type="submission" date="2019-10" db="EMBL/GenBank/DDBJ databases">
        <title>Bacillus aerolatum sp. nov., isolated from bioaerosol of sport playgrounds.</title>
        <authorList>
            <person name="Chen P."/>
            <person name="Zhang G."/>
        </authorList>
    </citation>
    <scope>NUCLEOTIDE SEQUENCE [LARGE SCALE GENOMIC DNA]</scope>
    <source>
        <strain evidence="3 4">CX253</strain>
    </source>
</reference>
<evidence type="ECO:0000256" key="2">
    <source>
        <dbReference type="SAM" id="SignalP"/>
    </source>
</evidence>
<evidence type="ECO:0000256" key="1">
    <source>
        <dbReference type="SAM" id="MobiDB-lite"/>
    </source>
</evidence>
<feature type="region of interest" description="Disordered" evidence="1">
    <location>
        <begin position="24"/>
        <end position="67"/>
    </location>
</feature>
<comment type="caution">
    <text evidence="3">The sequence shown here is derived from an EMBL/GenBank/DDBJ whole genome shotgun (WGS) entry which is preliminary data.</text>
</comment>
<gene>
    <name evidence="3" type="ORF">F9802_16270</name>
</gene>
<dbReference type="RefSeq" id="WP_152153848.1">
    <property type="nucleotide sequence ID" value="NZ_WEIO01000011.1"/>
</dbReference>
<feature type="compositionally biased region" description="Basic and acidic residues" evidence="1">
    <location>
        <begin position="47"/>
        <end position="57"/>
    </location>
</feature>
<evidence type="ECO:0000313" key="3">
    <source>
        <dbReference type="EMBL" id="KAB7704732.1"/>
    </source>
</evidence>
<evidence type="ECO:0008006" key="5">
    <source>
        <dbReference type="Google" id="ProtNLM"/>
    </source>
</evidence>
<name>A0A6I1FGU2_9BACI</name>
<dbReference type="Proteomes" id="UP000429595">
    <property type="component" value="Unassembled WGS sequence"/>
</dbReference>
<organism evidence="3 4">
    <name type="scientific">Bacillus aerolatus</name>
    <dbReference type="NCBI Taxonomy" id="2653354"/>
    <lineage>
        <taxon>Bacteria</taxon>
        <taxon>Bacillati</taxon>
        <taxon>Bacillota</taxon>
        <taxon>Bacilli</taxon>
        <taxon>Bacillales</taxon>
        <taxon>Bacillaceae</taxon>
        <taxon>Bacillus</taxon>
    </lineage>
</organism>
<keyword evidence="2" id="KW-0732">Signal</keyword>
<accession>A0A6I1FGU2</accession>
<protein>
    <recommendedName>
        <fullName evidence="5">Lipoprotein</fullName>
    </recommendedName>
</protein>
<feature type="signal peptide" evidence="2">
    <location>
        <begin position="1"/>
        <end position="19"/>
    </location>
</feature>
<keyword evidence="4" id="KW-1185">Reference proteome</keyword>
<evidence type="ECO:0000313" key="4">
    <source>
        <dbReference type="Proteomes" id="UP000429595"/>
    </source>
</evidence>
<feature type="region of interest" description="Disordered" evidence="1">
    <location>
        <begin position="74"/>
        <end position="93"/>
    </location>
</feature>
<feature type="chain" id="PRO_5038774524" description="Lipoprotein" evidence="2">
    <location>
        <begin position="20"/>
        <end position="159"/>
    </location>
</feature>
<sequence>MRKFSYLFAVMVVMLLIVAGCGANEEEASPPNTEQPEEQVTTEGEEEAAKQEEEKPADLSSGLDEVSTSLKDLQSNIETVPQDADQLKTAGKDVEEKWDAIEEQIEEQHPEDYKNIEESLYPLIDETKKDEPDVEKMKPLLTDTMKKIDAFKEKVSSGS</sequence>